<protein>
    <submittedName>
        <fullName evidence="2">Uncharacterized protein</fullName>
    </submittedName>
</protein>
<sequence length="61" mass="6365">MRWPPACVARGSPSPATATPGWPPYSAGTPTTRLFGVGEQAADALTDAPDGPEQEVWEGVR</sequence>
<gene>
    <name evidence="2" type="ORF">GCM10023200_58490</name>
</gene>
<dbReference type="Proteomes" id="UP001500928">
    <property type="component" value="Unassembled WGS sequence"/>
</dbReference>
<feature type="region of interest" description="Disordered" evidence="1">
    <location>
        <begin position="1"/>
        <end position="27"/>
    </location>
</feature>
<reference evidence="3" key="1">
    <citation type="journal article" date="2019" name="Int. J. Syst. Evol. Microbiol.">
        <title>The Global Catalogue of Microorganisms (GCM) 10K type strain sequencing project: providing services to taxonomists for standard genome sequencing and annotation.</title>
        <authorList>
            <consortium name="The Broad Institute Genomics Platform"/>
            <consortium name="The Broad Institute Genome Sequencing Center for Infectious Disease"/>
            <person name="Wu L."/>
            <person name="Ma J."/>
        </authorList>
    </citation>
    <scope>NUCLEOTIDE SEQUENCE [LARGE SCALE GENOMIC DNA]</scope>
    <source>
        <strain evidence="3">JCM 17979</strain>
    </source>
</reference>
<proteinExistence type="predicted"/>
<name>A0ABP9CQH5_9PSEU</name>
<evidence type="ECO:0000313" key="2">
    <source>
        <dbReference type="EMBL" id="GAA4813014.1"/>
    </source>
</evidence>
<accession>A0ABP9CQH5</accession>
<evidence type="ECO:0000313" key="3">
    <source>
        <dbReference type="Proteomes" id="UP001500928"/>
    </source>
</evidence>
<keyword evidence="3" id="KW-1185">Reference proteome</keyword>
<organism evidence="2 3">
    <name type="scientific">Actinomycetospora chlora</name>
    <dbReference type="NCBI Taxonomy" id="663608"/>
    <lineage>
        <taxon>Bacteria</taxon>
        <taxon>Bacillati</taxon>
        <taxon>Actinomycetota</taxon>
        <taxon>Actinomycetes</taxon>
        <taxon>Pseudonocardiales</taxon>
        <taxon>Pseudonocardiaceae</taxon>
        <taxon>Actinomycetospora</taxon>
    </lineage>
</organism>
<dbReference type="RefSeq" id="WP_345424816.1">
    <property type="nucleotide sequence ID" value="NZ_BAABHO010000084.1"/>
</dbReference>
<dbReference type="EMBL" id="BAABHO010000084">
    <property type="protein sequence ID" value="GAA4813014.1"/>
    <property type="molecule type" value="Genomic_DNA"/>
</dbReference>
<comment type="caution">
    <text evidence="2">The sequence shown here is derived from an EMBL/GenBank/DDBJ whole genome shotgun (WGS) entry which is preliminary data.</text>
</comment>
<evidence type="ECO:0000256" key="1">
    <source>
        <dbReference type="SAM" id="MobiDB-lite"/>
    </source>
</evidence>